<name>A0ABZ2PY42_9BURK</name>
<keyword evidence="3" id="KW-1185">Reference proteome</keyword>
<accession>A0ABZ2PY42</accession>
<feature type="domain" description="Phage tail collar" evidence="1">
    <location>
        <begin position="168"/>
        <end position="223"/>
    </location>
</feature>
<dbReference type="InterPro" id="IPR037053">
    <property type="entry name" value="Phage_tail_collar_dom_sf"/>
</dbReference>
<dbReference type="RefSeq" id="WP_338910789.1">
    <property type="nucleotide sequence ID" value="NZ_CP062176.1"/>
</dbReference>
<dbReference type="Gene3D" id="3.90.1340.10">
    <property type="entry name" value="Phage tail collar domain"/>
    <property type="match status" value="1"/>
</dbReference>
<evidence type="ECO:0000259" key="1">
    <source>
        <dbReference type="Pfam" id="PF07484"/>
    </source>
</evidence>
<dbReference type="Proteomes" id="UP001493153">
    <property type="component" value="Chromosome"/>
</dbReference>
<reference evidence="2 3" key="1">
    <citation type="submission" date="2020-09" db="EMBL/GenBank/DDBJ databases">
        <title>Genome sequences of Mycetohabitans spp.</title>
        <authorList>
            <person name="Carter M.E."/>
            <person name="Carpenter S.C.D."/>
            <person name="Bogdanove A.J."/>
        </authorList>
    </citation>
    <scope>NUCLEOTIDE SEQUENCE [LARGE SCALE GENOMIC DNA]</scope>
    <source>
        <strain evidence="2 3">B12</strain>
    </source>
</reference>
<organism evidence="2 3">
    <name type="scientific">Mycetohabitans rhizoxinica</name>
    <dbReference type="NCBI Taxonomy" id="412963"/>
    <lineage>
        <taxon>Bacteria</taxon>
        <taxon>Pseudomonadati</taxon>
        <taxon>Pseudomonadota</taxon>
        <taxon>Betaproteobacteria</taxon>
        <taxon>Burkholderiales</taxon>
        <taxon>Burkholderiaceae</taxon>
        <taxon>Mycetohabitans</taxon>
    </lineage>
</organism>
<sequence>MQQKFFVKPFAATGDREAVPNDIQTTGDVSYEKGYGYDYQRDQAIDPLAKPIERNKHNAILHDITEAVQQYQVFGTPEWITAEDNDGVPYPYARRARVRYRASETGPWDVYESLVDNNTTEPSDATKWASVVSVVASQEQAAAGTDNSTIMTPLRVTQAIAASSSNVGQVGYFFRSSAPMGWLAADGAMVSRTEYAALWEAMGCPDTGDGLTTFTLPDLRGYFLRGLDLGAGRDFGRTLGSVQDSQNKAHAHAASASADGNHVHSAWTDEQGWHSHGIHDPGHNHGTEVPYGGGHAHCQSVVGPFGINGYYNTHHAHTGISIHDAGNHAHTVSMGDAGNHSHTITVNDDGGEESRPVNVALLICIKI</sequence>
<dbReference type="Pfam" id="PF07484">
    <property type="entry name" value="Collar"/>
    <property type="match status" value="1"/>
</dbReference>
<gene>
    <name evidence="2" type="ORF">IHE29_10890</name>
</gene>
<evidence type="ECO:0000313" key="2">
    <source>
        <dbReference type="EMBL" id="WXK39740.1"/>
    </source>
</evidence>
<dbReference type="EMBL" id="CP062176">
    <property type="protein sequence ID" value="WXK39740.1"/>
    <property type="molecule type" value="Genomic_DNA"/>
</dbReference>
<dbReference type="InterPro" id="IPR011083">
    <property type="entry name" value="Phage_tail_collar_dom"/>
</dbReference>
<evidence type="ECO:0000313" key="3">
    <source>
        <dbReference type="Proteomes" id="UP001493153"/>
    </source>
</evidence>
<protein>
    <submittedName>
        <fullName evidence="2">Tail fiber protein</fullName>
    </submittedName>
</protein>
<dbReference type="SUPFAM" id="SSF88874">
    <property type="entry name" value="Receptor-binding domain of short tail fibre protein gp12"/>
    <property type="match status" value="1"/>
</dbReference>
<proteinExistence type="predicted"/>